<dbReference type="SUPFAM" id="SSF50129">
    <property type="entry name" value="GroES-like"/>
    <property type="match status" value="1"/>
</dbReference>
<evidence type="ECO:0000313" key="1">
    <source>
        <dbReference type="EMBL" id="RVW66103.1"/>
    </source>
</evidence>
<protein>
    <submittedName>
        <fullName evidence="1">Uncharacterized protein</fullName>
    </submittedName>
</protein>
<accession>A0A438G1L4</accession>
<evidence type="ECO:0000313" key="2">
    <source>
        <dbReference type="Proteomes" id="UP000288805"/>
    </source>
</evidence>
<sequence>MNEQALSNYPESLSNKFNVPIQQLREPYNACMSFYCPTGNPNPAFFLLLNLFLVLLNFDMKMHIRTAACWGAGEAVKLEEIQVKPPKSSEVRVKMLYASLSHTDILYCSGFHCLCFREFQAMKALAKFPIKKHWLYQCEQPNDQGLGLDDPFEIGSTKDVGVHCGAPGYNKQVSTEVLEAGDVVSTTVVNPVNIIRSLPLPSPERILRKVVPSTALEDPYIFIKRINGFRICNGITFNCHGCDWVKMRGGRPRRRHCSVVLVHVRRSEQRWALRRLVWQLEKVLFRHHSRIASATIPAPLEAPFAALGAVTRSMAVGKCAVLVPFQALKRRRLRRFFRPPYKRSNAVQGPFDVGEECRFIRKYIYRLFIKGFAIGLMHA</sequence>
<gene>
    <name evidence="1" type="ORF">CK203_007326</name>
</gene>
<proteinExistence type="predicted"/>
<dbReference type="InterPro" id="IPR011032">
    <property type="entry name" value="GroES-like_sf"/>
</dbReference>
<dbReference type="EMBL" id="QGNW01000684">
    <property type="protein sequence ID" value="RVW66103.1"/>
    <property type="molecule type" value="Genomic_DNA"/>
</dbReference>
<organism evidence="1 2">
    <name type="scientific">Vitis vinifera</name>
    <name type="common">Grape</name>
    <dbReference type="NCBI Taxonomy" id="29760"/>
    <lineage>
        <taxon>Eukaryota</taxon>
        <taxon>Viridiplantae</taxon>
        <taxon>Streptophyta</taxon>
        <taxon>Embryophyta</taxon>
        <taxon>Tracheophyta</taxon>
        <taxon>Spermatophyta</taxon>
        <taxon>Magnoliopsida</taxon>
        <taxon>eudicotyledons</taxon>
        <taxon>Gunneridae</taxon>
        <taxon>Pentapetalae</taxon>
        <taxon>rosids</taxon>
        <taxon>Vitales</taxon>
        <taxon>Vitaceae</taxon>
        <taxon>Viteae</taxon>
        <taxon>Vitis</taxon>
    </lineage>
</organism>
<name>A0A438G1L4_VITVI</name>
<dbReference type="Gene3D" id="3.90.180.10">
    <property type="entry name" value="Medium-chain alcohol dehydrogenases, catalytic domain"/>
    <property type="match status" value="1"/>
</dbReference>
<reference evidence="1 2" key="1">
    <citation type="journal article" date="2018" name="PLoS Genet.">
        <title>Population sequencing reveals clonal diversity and ancestral inbreeding in the grapevine cultivar Chardonnay.</title>
        <authorList>
            <person name="Roach M.J."/>
            <person name="Johnson D.L."/>
            <person name="Bohlmann J."/>
            <person name="van Vuuren H.J."/>
            <person name="Jones S.J."/>
            <person name="Pretorius I.S."/>
            <person name="Schmidt S.A."/>
            <person name="Borneman A.R."/>
        </authorList>
    </citation>
    <scope>NUCLEOTIDE SEQUENCE [LARGE SCALE GENOMIC DNA]</scope>
    <source>
        <strain evidence="2">cv. Chardonnay</strain>
        <tissue evidence="1">Leaf</tissue>
    </source>
</reference>
<dbReference type="AlphaFoldDB" id="A0A438G1L4"/>
<comment type="caution">
    <text evidence="1">The sequence shown here is derived from an EMBL/GenBank/DDBJ whole genome shotgun (WGS) entry which is preliminary data.</text>
</comment>
<dbReference type="Proteomes" id="UP000288805">
    <property type="component" value="Unassembled WGS sequence"/>
</dbReference>